<organism evidence="1 2">
    <name type="scientific">Phyllosticta citrichinensis</name>
    <dbReference type="NCBI Taxonomy" id="1130410"/>
    <lineage>
        <taxon>Eukaryota</taxon>
        <taxon>Fungi</taxon>
        <taxon>Dikarya</taxon>
        <taxon>Ascomycota</taxon>
        <taxon>Pezizomycotina</taxon>
        <taxon>Dothideomycetes</taxon>
        <taxon>Dothideomycetes incertae sedis</taxon>
        <taxon>Botryosphaeriales</taxon>
        <taxon>Phyllostictaceae</taxon>
        <taxon>Phyllosticta</taxon>
    </lineage>
</organism>
<dbReference type="EMBL" id="JBBWUH010000001">
    <property type="protein sequence ID" value="KAK8177348.1"/>
    <property type="molecule type" value="Genomic_DNA"/>
</dbReference>
<protein>
    <submittedName>
        <fullName evidence="1">Uncharacterized protein</fullName>
    </submittedName>
</protein>
<keyword evidence="2" id="KW-1185">Reference proteome</keyword>
<evidence type="ECO:0000313" key="1">
    <source>
        <dbReference type="EMBL" id="KAK8177348.1"/>
    </source>
</evidence>
<accession>A0ABR1Y608</accession>
<gene>
    <name evidence="1" type="ORF">IWX90DRAFT_16177</name>
</gene>
<comment type="caution">
    <text evidence="1">The sequence shown here is derived from an EMBL/GenBank/DDBJ whole genome shotgun (WGS) entry which is preliminary data.</text>
</comment>
<name>A0ABR1Y608_9PEZI</name>
<reference evidence="1 2" key="1">
    <citation type="journal article" date="2022" name="G3 (Bethesda)">
        <title>Enemy or ally: a genomic approach to elucidate the lifestyle of Phyllosticta citrichinaensis.</title>
        <authorList>
            <person name="Buijs V.A."/>
            <person name="Groenewald J.Z."/>
            <person name="Haridas S."/>
            <person name="LaButti K.M."/>
            <person name="Lipzen A."/>
            <person name="Martin F.M."/>
            <person name="Barry K."/>
            <person name="Grigoriev I.V."/>
            <person name="Crous P.W."/>
            <person name="Seidl M.F."/>
        </authorList>
    </citation>
    <scope>NUCLEOTIDE SEQUENCE [LARGE SCALE GENOMIC DNA]</scope>
    <source>
        <strain evidence="1 2">CBS 129764</strain>
    </source>
</reference>
<proteinExistence type="predicted"/>
<sequence length="234" mass="25940">MRREYPSKQIKSELVGRGWKFKQRPACIGTYFSIRNALLIIRTSSPPPAPCAIGIFQLRQTPYSPSTIPSQVLTHMQVAAHGGPTVATSCCGLTTVCWLQAHSLKISKSSLSISDSEIPLQWRSSTATCMSASLSVMWSVYAKWCVVWLSPRRHVKLDRDCGASVVVLVRSRQVDGKFLLHDWPGFGPDDAPASGCRASQQTWVWKLTMMFLQDARNNPSKSAGSDEAVEKLER</sequence>
<dbReference type="Proteomes" id="UP001456524">
    <property type="component" value="Unassembled WGS sequence"/>
</dbReference>
<evidence type="ECO:0000313" key="2">
    <source>
        <dbReference type="Proteomes" id="UP001456524"/>
    </source>
</evidence>